<organism evidence="2 3">
    <name type="scientific">Pantoea conspicua</name>
    <dbReference type="NCBI Taxonomy" id="472705"/>
    <lineage>
        <taxon>Bacteria</taxon>
        <taxon>Pseudomonadati</taxon>
        <taxon>Pseudomonadota</taxon>
        <taxon>Gammaproteobacteria</taxon>
        <taxon>Enterobacterales</taxon>
        <taxon>Erwiniaceae</taxon>
        <taxon>Pantoea</taxon>
    </lineage>
</organism>
<name>A0A1X1BYA4_9GAMM</name>
<dbReference type="EMBL" id="MLFN01000014">
    <property type="protein sequence ID" value="ORM53813.1"/>
    <property type="molecule type" value="Genomic_DNA"/>
</dbReference>
<dbReference type="InterPro" id="IPR019684">
    <property type="entry name" value="HofP"/>
</dbReference>
<dbReference type="AlphaFoldDB" id="A0A1X1BYA4"/>
<keyword evidence="1" id="KW-0732">Signal</keyword>
<keyword evidence="3" id="KW-1185">Reference proteome</keyword>
<evidence type="ECO:0000256" key="1">
    <source>
        <dbReference type="SAM" id="SignalP"/>
    </source>
</evidence>
<dbReference type="RefSeq" id="WP_094120236.1">
    <property type="nucleotide sequence ID" value="NZ_MLFN01000014.1"/>
</dbReference>
<comment type="caution">
    <text evidence="2">The sequence shown here is derived from an EMBL/GenBank/DDBJ whole genome shotgun (WGS) entry which is preliminary data.</text>
</comment>
<feature type="signal peptide" evidence="1">
    <location>
        <begin position="1"/>
        <end position="17"/>
    </location>
</feature>
<evidence type="ECO:0008006" key="4">
    <source>
        <dbReference type="Google" id="ProtNLM"/>
    </source>
</evidence>
<proteinExistence type="predicted"/>
<sequence>MRRSLLILLLCCSSTLARDPFHPVAGAICLPPVALLTGWQLQGIIGRPSRFHALLVTPQGKVIVVRARQSLALAPWQLSDIDRRSLTLAVRNSCSAQRTAFYLAGASHEKDSDVMAGTLLPVAGPRR</sequence>
<evidence type="ECO:0000313" key="3">
    <source>
        <dbReference type="Proteomes" id="UP000193933"/>
    </source>
</evidence>
<dbReference type="Pfam" id="PF10748">
    <property type="entry name" value="HofP"/>
    <property type="match status" value="1"/>
</dbReference>
<gene>
    <name evidence="2" type="ORF">HA41_07265</name>
</gene>
<dbReference type="Proteomes" id="UP000193933">
    <property type="component" value="Unassembled WGS sequence"/>
</dbReference>
<feature type="chain" id="PRO_5012733040" description="DUF2531 domain-containing protein" evidence="1">
    <location>
        <begin position="18"/>
        <end position="127"/>
    </location>
</feature>
<accession>A0A1X1BYA4</accession>
<reference evidence="2 3" key="1">
    <citation type="journal article" date="2017" name="Antonie Van Leeuwenhoek">
        <title>Phylogenomic resolution of the bacterial genus Pantoea and its relationship with Erwinia and Tatumella.</title>
        <authorList>
            <person name="Palmer M."/>
            <person name="Steenkamp E.T."/>
            <person name="Coetzee M.P."/>
            <person name="Chan W.Y."/>
            <person name="van Zyl E."/>
            <person name="De Maayer P."/>
            <person name="Coutinho T.A."/>
            <person name="Blom J."/>
            <person name="Smits T.H."/>
            <person name="Duffy B."/>
            <person name="Venter S.N."/>
        </authorList>
    </citation>
    <scope>NUCLEOTIDE SEQUENCE [LARGE SCALE GENOMIC DNA]</scope>
    <source>
        <strain evidence="2 3">LMG 24534</strain>
    </source>
</reference>
<evidence type="ECO:0000313" key="2">
    <source>
        <dbReference type="EMBL" id="ORM53813.1"/>
    </source>
</evidence>
<dbReference type="OrthoDB" id="6540712at2"/>
<protein>
    <recommendedName>
        <fullName evidence="4">DUF2531 domain-containing protein</fullName>
    </recommendedName>
</protein>